<protein>
    <recommendedName>
        <fullName evidence="3">RNase H type-1 domain-containing protein</fullName>
    </recommendedName>
</protein>
<accession>A0A498L4U2</accession>
<sequence>MGGVQRNASIAVLADDNKIAVTDSDKAEMLVETFVKAHIGIEGNECVDQLAKKTLEHAQVELQITIN</sequence>
<gene>
    <name evidence="1" type="ORF">ROHU_013399</name>
</gene>
<dbReference type="GO" id="GO:0003676">
    <property type="term" value="F:nucleic acid binding"/>
    <property type="evidence" value="ECO:0007669"/>
    <property type="project" value="InterPro"/>
</dbReference>
<comment type="caution">
    <text evidence="1">The sequence shown here is derived from an EMBL/GenBank/DDBJ whole genome shotgun (WGS) entry which is preliminary data.</text>
</comment>
<dbReference type="InterPro" id="IPR036397">
    <property type="entry name" value="RNaseH_sf"/>
</dbReference>
<evidence type="ECO:0008006" key="3">
    <source>
        <dbReference type="Google" id="ProtNLM"/>
    </source>
</evidence>
<keyword evidence="2" id="KW-1185">Reference proteome</keyword>
<dbReference type="SUPFAM" id="SSF53098">
    <property type="entry name" value="Ribonuclease H-like"/>
    <property type="match status" value="1"/>
</dbReference>
<dbReference type="InterPro" id="IPR012337">
    <property type="entry name" value="RNaseH-like_sf"/>
</dbReference>
<dbReference type="EMBL" id="QBIY01013482">
    <property type="protein sequence ID" value="RXN03380.1"/>
    <property type="molecule type" value="Genomic_DNA"/>
</dbReference>
<name>A0A498L4U2_LABRO</name>
<organism evidence="1 2">
    <name type="scientific">Labeo rohita</name>
    <name type="common">Indian major carp</name>
    <name type="synonym">Cyprinus rohita</name>
    <dbReference type="NCBI Taxonomy" id="84645"/>
    <lineage>
        <taxon>Eukaryota</taxon>
        <taxon>Metazoa</taxon>
        <taxon>Chordata</taxon>
        <taxon>Craniata</taxon>
        <taxon>Vertebrata</taxon>
        <taxon>Euteleostomi</taxon>
        <taxon>Actinopterygii</taxon>
        <taxon>Neopterygii</taxon>
        <taxon>Teleostei</taxon>
        <taxon>Ostariophysi</taxon>
        <taxon>Cypriniformes</taxon>
        <taxon>Cyprinidae</taxon>
        <taxon>Labeoninae</taxon>
        <taxon>Labeonini</taxon>
        <taxon>Labeo</taxon>
    </lineage>
</organism>
<dbReference type="Gene3D" id="3.30.420.10">
    <property type="entry name" value="Ribonuclease H-like superfamily/Ribonuclease H"/>
    <property type="match status" value="1"/>
</dbReference>
<reference evidence="1 2" key="1">
    <citation type="submission" date="2018-03" db="EMBL/GenBank/DDBJ databases">
        <title>Draft genome sequence of Rohu Carp (Labeo rohita).</title>
        <authorList>
            <person name="Das P."/>
            <person name="Kushwaha B."/>
            <person name="Joshi C.G."/>
            <person name="Kumar D."/>
            <person name="Nagpure N.S."/>
            <person name="Sahoo L."/>
            <person name="Das S.P."/>
            <person name="Bit A."/>
            <person name="Patnaik S."/>
            <person name="Meher P.K."/>
            <person name="Jayasankar P."/>
            <person name="Koringa P.G."/>
            <person name="Patel N.V."/>
            <person name="Hinsu A.T."/>
            <person name="Kumar R."/>
            <person name="Pandey M."/>
            <person name="Agarwal S."/>
            <person name="Srivastava S."/>
            <person name="Singh M."/>
            <person name="Iquebal M.A."/>
            <person name="Jaiswal S."/>
            <person name="Angadi U.B."/>
            <person name="Kumar N."/>
            <person name="Raza M."/>
            <person name="Shah T.M."/>
            <person name="Rai A."/>
            <person name="Jena J.K."/>
        </authorList>
    </citation>
    <scope>NUCLEOTIDE SEQUENCE [LARGE SCALE GENOMIC DNA]</scope>
    <source>
        <strain evidence="1">DASCIFA01</strain>
        <tissue evidence="1">Testis</tissue>
    </source>
</reference>
<evidence type="ECO:0000313" key="1">
    <source>
        <dbReference type="EMBL" id="RXN03380.1"/>
    </source>
</evidence>
<dbReference type="AlphaFoldDB" id="A0A498L4U2"/>
<proteinExistence type="predicted"/>
<dbReference type="Proteomes" id="UP000290572">
    <property type="component" value="Unassembled WGS sequence"/>
</dbReference>
<evidence type="ECO:0000313" key="2">
    <source>
        <dbReference type="Proteomes" id="UP000290572"/>
    </source>
</evidence>